<name>A0A090LAY8_STRRB</name>
<organism evidence="3">
    <name type="scientific">Strongyloides ratti</name>
    <name type="common">Parasitic roundworm</name>
    <dbReference type="NCBI Taxonomy" id="34506"/>
    <lineage>
        <taxon>Eukaryota</taxon>
        <taxon>Metazoa</taxon>
        <taxon>Ecdysozoa</taxon>
        <taxon>Nematoda</taxon>
        <taxon>Chromadorea</taxon>
        <taxon>Rhabditida</taxon>
        <taxon>Tylenchina</taxon>
        <taxon>Panagrolaimomorpha</taxon>
        <taxon>Strongyloidoidea</taxon>
        <taxon>Strongyloididae</taxon>
        <taxon>Strongyloides</taxon>
    </lineage>
</organism>
<accession>A0A090LAY8</accession>
<keyword evidence="1" id="KW-0472">Membrane</keyword>
<dbReference type="InterPro" id="IPR019421">
    <property type="entry name" value="7TM_GPCR_serpentine_rcpt_Srd"/>
</dbReference>
<keyword evidence="3" id="KW-0675">Receptor</keyword>
<feature type="chain" id="PRO_5015030654" evidence="2">
    <location>
        <begin position="16"/>
        <end position="231"/>
    </location>
</feature>
<dbReference type="SUPFAM" id="SSF81321">
    <property type="entry name" value="Family A G protein-coupled receptor-like"/>
    <property type="match status" value="1"/>
</dbReference>
<dbReference type="GeneID" id="36377040"/>
<reference evidence="3 4" key="1">
    <citation type="submission" date="2014-09" db="EMBL/GenBank/DDBJ databases">
        <authorList>
            <person name="Martin A.A."/>
        </authorList>
    </citation>
    <scope>NUCLEOTIDE SEQUENCE</scope>
    <source>
        <strain evidence="4">ED321</strain>
        <strain evidence="3">ED321 Heterogonic</strain>
    </source>
</reference>
<proteinExistence type="predicted"/>
<reference evidence="5" key="2">
    <citation type="submission" date="2020-12" db="UniProtKB">
        <authorList>
            <consortium name="WormBaseParasite"/>
        </authorList>
    </citation>
    <scope>IDENTIFICATION</scope>
</reference>
<evidence type="ECO:0000313" key="6">
    <source>
        <dbReference type="WormBase" id="SRAE_1000292800"/>
    </source>
</evidence>
<dbReference type="CTD" id="36377040"/>
<dbReference type="Pfam" id="PF10317">
    <property type="entry name" value="7TM_GPCR_Srd"/>
    <property type="match status" value="1"/>
</dbReference>
<evidence type="ECO:0000256" key="2">
    <source>
        <dbReference type="SAM" id="SignalP"/>
    </source>
</evidence>
<dbReference type="RefSeq" id="XP_024503876.1">
    <property type="nucleotide sequence ID" value="XM_024650061.1"/>
</dbReference>
<feature type="transmembrane region" description="Helical" evidence="1">
    <location>
        <begin position="106"/>
        <end position="134"/>
    </location>
</feature>
<protein>
    <submittedName>
        <fullName evidence="3 5">7TM GPCR, serpentine receptor class d (Srd) family-containing protein</fullName>
    </submittedName>
</protein>
<evidence type="ECO:0000313" key="5">
    <source>
        <dbReference type="WBParaSite" id="SRAE_1000292800.1"/>
    </source>
</evidence>
<keyword evidence="1" id="KW-1133">Transmembrane helix</keyword>
<dbReference type="EMBL" id="LN609528">
    <property type="protein sequence ID" value="CEF64675.1"/>
    <property type="molecule type" value="Genomic_DNA"/>
</dbReference>
<keyword evidence="4" id="KW-1185">Reference proteome</keyword>
<feature type="transmembrane region" description="Helical" evidence="1">
    <location>
        <begin position="61"/>
        <end position="85"/>
    </location>
</feature>
<dbReference type="WBParaSite" id="SRAE_1000292800.1">
    <property type="protein sequence ID" value="SRAE_1000292800.1"/>
    <property type="gene ID" value="WBGene00259545"/>
</dbReference>
<feature type="signal peptide" evidence="2">
    <location>
        <begin position="1"/>
        <end position="15"/>
    </location>
</feature>
<keyword evidence="1" id="KW-0812">Transmembrane</keyword>
<sequence length="231" mass="26782">MVILCFLFASFLVHASSEASKEEIQNKTLNEFMKKFHIKSNLFQNDNVIMGSLATLENWKFIIIDVIFFSTIYFFLIIFSLYKYTRYMKSVASKISETTKRLYLDFLRIITLQACTPFIIAFPSIVIFLITVAIGYSKNIPFLGDVLVKLLCTTPTINSMLFIFLPKKNRKRFVALFRNVITRKDSFLSSDTFNGSNHKSTYEHSTNKRKNNIVPSDVQTLRIQRKVSFIA</sequence>
<evidence type="ECO:0000256" key="1">
    <source>
        <dbReference type="SAM" id="Phobius"/>
    </source>
</evidence>
<dbReference type="WormBase" id="SRAE_1000292800">
    <property type="protein sequence ID" value="SRP06347"/>
    <property type="gene ID" value="WBGene00259545"/>
</dbReference>
<dbReference type="Proteomes" id="UP000035682">
    <property type="component" value="Unplaced"/>
</dbReference>
<keyword evidence="2" id="KW-0732">Signal</keyword>
<feature type="transmembrane region" description="Helical" evidence="1">
    <location>
        <begin position="146"/>
        <end position="165"/>
    </location>
</feature>
<gene>
    <name evidence="3 5 6" type="ORF">SRAE_1000292800</name>
</gene>
<evidence type="ECO:0000313" key="3">
    <source>
        <dbReference type="EMBL" id="CEF64675.1"/>
    </source>
</evidence>
<evidence type="ECO:0000313" key="4">
    <source>
        <dbReference type="Proteomes" id="UP000035682"/>
    </source>
</evidence>
<dbReference type="AlphaFoldDB" id="A0A090LAY8"/>